<evidence type="ECO:0000259" key="1">
    <source>
        <dbReference type="Pfam" id="PF00385"/>
    </source>
</evidence>
<gene>
    <name evidence="4" type="primary">LOC140015080</name>
</gene>
<dbReference type="PANTHER" id="PTHR46148">
    <property type="entry name" value="CHROMO DOMAIN-CONTAINING PROTEIN"/>
    <property type="match status" value="1"/>
</dbReference>
<accession>A0ABM4VU54</accession>
<sequence>MKLFADKHRTEREFEVGDWVFLKLQPYRQQTVALRKNLTLTAKFFGPFQFMEKISVVAYKLRLPPGSKIHPVFHVSLLKPKLGPHQVTTSTLPEFNCQDQCLLQPAAVLKRRVIMRNAVPVVQYLIKWLQLGEEEASWEDQSFISSQFPEFQP</sequence>
<proteinExistence type="predicted"/>
<dbReference type="SUPFAM" id="SSF54160">
    <property type="entry name" value="Chromo domain-like"/>
    <property type="match status" value="1"/>
</dbReference>
<feature type="domain" description="Tf2-1-like SH3-like" evidence="2">
    <location>
        <begin position="17"/>
        <end position="80"/>
    </location>
</feature>
<dbReference type="Gene3D" id="2.40.50.40">
    <property type="match status" value="1"/>
</dbReference>
<dbReference type="RefSeq" id="XP_071923059.1">
    <property type="nucleotide sequence ID" value="XM_072066958.1"/>
</dbReference>
<dbReference type="Pfam" id="PF00385">
    <property type="entry name" value="Chromo"/>
    <property type="match status" value="1"/>
</dbReference>
<evidence type="ECO:0008006" key="5">
    <source>
        <dbReference type="Google" id="ProtNLM"/>
    </source>
</evidence>
<dbReference type="Pfam" id="PF24626">
    <property type="entry name" value="SH3_Tf2-1"/>
    <property type="match status" value="1"/>
</dbReference>
<feature type="domain" description="Chromo" evidence="1">
    <location>
        <begin position="107"/>
        <end position="150"/>
    </location>
</feature>
<keyword evidence="3" id="KW-1185">Reference proteome</keyword>
<dbReference type="Proteomes" id="UP001652660">
    <property type="component" value="Chromosome 10e"/>
</dbReference>
<reference evidence="4" key="1">
    <citation type="submission" date="2025-08" db="UniProtKB">
        <authorList>
            <consortium name="RefSeq"/>
        </authorList>
    </citation>
    <scope>IDENTIFICATION</scope>
    <source>
        <tissue evidence="4">Leaves</tissue>
    </source>
</reference>
<dbReference type="InterPro" id="IPR023780">
    <property type="entry name" value="Chromo_domain"/>
</dbReference>
<protein>
    <recommendedName>
        <fullName evidence="5">Chromo domain-containing protein</fullName>
    </recommendedName>
</protein>
<evidence type="ECO:0000313" key="4">
    <source>
        <dbReference type="RefSeq" id="XP_071923059.1"/>
    </source>
</evidence>
<dbReference type="PANTHER" id="PTHR46148:SF52">
    <property type="entry name" value="OS04G0603800 PROTEIN"/>
    <property type="match status" value="1"/>
</dbReference>
<dbReference type="InterPro" id="IPR016197">
    <property type="entry name" value="Chromo-like_dom_sf"/>
</dbReference>
<evidence type="ECO:0000259" key="2">
    <source>
        <dbReference type="Pfam" id="PF24626"/>
    </source>
</evidence>
<evidence type="ECO:0000313" key="3">
    <source>
        <dbReference type="Proteomes" id="UP001652660"/>
    </source>
</evidence>
<dbReference type="InterPro" id="IPR056924">
    <property type="entry name" value="SH3_Tf2-1"/>
</dbReference>
<name>A0ABM4VU54_COFAR</name>
<organism evidence="3 4">
    <name type="scientific">Coffea arabica</name>
    <name type="common">Arabian coffee</name>
    <dbReference type="NCBI Taxonomy" id="13443"/>
    <lineage>
        <taxon>Eukaryota</taxon>
        <taxon>Viridiplantae</taxon>
        <taxon>Streptophyta</taxon>
        <taxon>Embryophyta</taxon>
        <taxon>Tracheophyta</taxon>
        <taxon>Spermatophyta</taxon>
        <taxon>Magnoliopsida</taxon>
        <taxon>eudicotyledons</taxon>
        <taxon>Gunneridae</taxon>
        <taxon>Pentapetalae</taxon>
        <taxon>asterids</taxon>
        <taxon>lamiids</taxon>
        <taxon>Gentianales</taxon>
        <taxon>Rubiaceae</taxon>
        <taxon>Ixoroideae</taxon>
        <taxon>Gardenieae complex</taxon>
        <taxon>Bertiereae - Coffeeae clade</taxon>
        <taxon>Coffeeae</taxon>
        <taxon>Coffea</taxon>
    </lineage>
</organism>
<dbReference type="GeneID" id="140015080"/>